<gene>
    <name evidence="3" type="ORF">DVA86_18465</name>
</gene>
<evidence type="ECO:0008006" key="5">
    <source>
        <dbReference type="Google" id="ProtNLM"/>
    </source>
</evidence>
<evidence type="ECO:0000256" key="1">
    <source>
        <dbReference type="SAM" id="MobiDB-lite"/>
    </source>
</evidence>
<dbReference type="EMBL" id="CP031320">
    <property type="protein sequence ID" value="AXK34336.1"/>
    <property type="molecule type" value="Genomic_DNA"/>
</dbReference>
<feature type="region of interest" description="Disordered" evidence="1">
    <location>
        <begin position="192"/>
        <end position="239"/>
    </location>
</feature>
<proteinExistence type="predicted"/>
<dbReference type="RefSeq" id="WP_208879713.1">
    <property type="nucleotide sequence ID" value="NZ_CP031320.1"/>
</dbReference>
<dbReference type="KEGG" id="sarm:DVA86_18465"/>
<feature type="compositionally biased region" description="Low complexity" evidence="1">
    <location>
        <begin position="199"/>
        <end position="232"/>
    </location>
</feature>
<feature type="signal peptide" evidence="2">
    <location>
        <begin position="1"/>
        <end position="28"/>
    </location>
</feature>
<accession>A0A345XRS0</accession>
<keyword evidence="4" id="KW-1185">Reference proteome</keyword>
<organism evidence="3 4">
    <name type="scientific">Streptomyces armeniacus</name>
    <dbReference type="NCBI Taxonomy" id="83291"/>
    <lineage>
        <taxon>Bacteria</taxon>
        <taxon>Bacillati</taxon>
        <taxon>Actinomycetota</taxon>
        <taxon>Actinomycetes</taxon>
        <taxon>Kitasatosporales</taxon>
        <taxon>Streptomycetaceae</taxon>
        <taxon>Streptomyces</taxon>
    </lineage>
</organism>
<protein>
    <recommendedName>
        <fullName evidence="5">Secreted protein</fullName>
    </recommendedName>
</protein>
<reference evidence="3 4" key="1">
    <citation type="submission" date="2018-07" db="EMBL/GenBank/DDBJ databases">
        <title>Draft genome of the type strain Streptomyces armeniacus ATCC 15676.</title>
        <authorList>
            <person name="Labana P."/>
            <person name="Gosse J.T."/>
            <person name="Boddy C.N."/>
        </authorList>
    </citation>
    <scope>NUCLEOTIDE SEQUENCE [LARGE SCALE GENOMIC DNA]</scope>
    <source>
        <strain evidence="3 4">ATCC 15676</strain>
    </source>
</reference>
<evidence type="ECO:0000313" key="3">
    <source>
        <dbReference type="EMBL" id="AXK34336.1"/>
    </source>
</evidence>
<feature type="chain" id="PRO_5016649947" description="Secreted protein" evidence="2">
    <location>
        <begin position="29"/>
        <end position="239"/>
    </location>
</feature>
<dbReference type="AlphaFoldDB" id="A0A345XRS0"/>
<dbReference type="Proteomes" id="UP000254425">
    <property type="component" value="Chromosome"/>
</dbReference>
<keyword evidence="2" id="KW-0732">Signal</keyword>
<name>A0A345XRS0_9ACTN</name>
<sequence length="239" mass="24761">MRVNKTTSIAVAAGLVLGGVGTATAAFAADSKPAPHSVEAPVPGLPGAEQVTQQTQLLQNTGLAVKPVITAVQEVLKAPEGKLSEARADKLSASVREALANVQEQAAVETPAEAPVADSAQSNNAEVIIDDRAAPLPADLTAKAVVELQKQVDVLLKASVAGDQAKITKELKATVTSAVNLVTSVVLGGGLPAPDMEGLPQLPTLPEQEQQQEQRQQQGQQQELQEQAPQSQTESEVLQ</sequence>
<evidence type="ECO:0000313" key="4">
    <source>
        <dbReference type="Proteomes" id="UP000254425"/>
    </source>
</evidence>
<evidence type="ECO:0000256" key="2">
    <source>
        <dbReference type="SAM" id="SignalP"/>
    </source>
</evidence>